<dbReference type="AlphaFoldDB" id="A0A8H4R5G0"/>
<sequence>MNLHANTLNDVLSPELLWAIFFINATHDNATAKERVQITITSTHVCKAWRMLLLDAASIWGQLIYVEHKEQNDDKEIDMMHEILRRSGESPLNVHAVLRSYRTGGGYRKLLDHVLVNYWARIKRLEIRFAGTMRRSHKNHFLSHLTRPSPLLCACHIQVDLDRTIGRARNHEIGLSPPLFGGMAPNLHYLRGDYLAISPKASWLSGLTTLVTNYHSKFTSSAFLTVRTRLSGHPHRAWRT</sequence>
<organism evidence="1 2">
    <name type="scientific">Agrocybe pediades</name>
    <dbReference type="NCBI Taxonomy" id="84607"/>
    <lineage>
        <taxon>Eukaryota</taxon>
        <taxon>Fungi</taxon>
        <taxon>Dikarya</taxon>
        <taxon>Basidiomycota</taxon>
        <taxon>Agaricomycotina</taxon>
        <taxon>Agaricomycetes</taxon>
        <taxon>Agaricomycetidae</taxon>
        <taxon>Agaricales</taxon>
        <taxon>Agaricineae</taxon>
        <taxon>Strophariaceae</taxon>
        <taxon>Agrocybe</taxon>
    </lineage>
</organism>
<name>A0A8H4R5G0_9AGAR</name>
<gene>
    <name evidence="1" type="ORF">D9613_009433</name>
</gene>
<evidence type="ECO:0000313" key="1">
    <source>
        <dbReference type="EMBL" id="KAF4622510.1"/>
    </source>
</evidence>
<dbReference type="EMBL" id="JAACJL010000002">
    <property type="protein sequence ID" value="KAF4622510.1"/>
    <property type="molecule type" value="Genomic_DNA"/>
</dbReference>
<keyword evidence="2" id="KW-1185">Reference proteome</keyword>
<evidence type="ECO:0008006" key="3">
    <source>
        <dbReference type="Google" id="ProtNLM"/>
    </source>
</evidence>
<dbReference type="Proteomes" id="UP000521872">
    <property type="component" value="Unassembled WGS sequence"/>
</dbReference>
<reference evidence="1 2" key="1">
    <citation type="submission" date="2019-12" db="EMBL/GenBank/DDBJ databases">
        <authorList>
            <person name="Floudas D."/>
            <person name="Bentzer J."/>
            <person name="Ahren D."/>
            <person name="Johansson T."/>
            <person name="Persson P."/>
            <person name="Tunlid A."/>
        </authorList>
    </citation>
    <scope>NUCLEOTIDE SEQUENCE [LARGE SCALE GENOMIC DNA]</scope>
    <source>
        <strain evidence="1 2">CBS 102.39</strain>
    </source>
</reference>
<accession>A0A8H4R5G0</accession>
<proteinExistence type="predicted"/>
<comment type="caution">
    <text evidence="1">The sequence shown here is derived from an EMBL/GenBank/DDBJ whole genome shotgun (WGS) entry which is preliminary data.</text>
</comment>
<evidence type="ECO:0000313" key="2">
    <source>
        <dbReference type="Proteomes" id="UP000521872"/>
    </source>
</evidence>
<protein>
    <recommendedName>
        <fullName evidence="3">F-box domain-containing protein</fullName>
    </recommendedName>
</protein>